<organism evidence="2 3">
    <name type="scientific">Plectosphaerella cucumerina</name>
    <dbReference type="NCBI Taxonomy" id="40658"/>
    <lineage>
        <taxon>Eukaryota</taxon>
        <taxon>Fungi</taxon>
        <taxon>Dikarya</taxon>
        <taxon>Ascomycota</taxon>
        <taxon>Pezizomycotina</taxon>
        <taxon>Sordariomycetes</taxon>
        <taxon>Hypocreomycetidae</taxon>
        <taxon>Glomerellales</taxon>
        <taxon>Plectosphaerellaceae</taxon>
        <taxon>Plectosphaerella</taxon>
    </lineage>
</organism>
<comment type="caution">
    <text evidence="2">The sequence shown here is derived from an EMBL/GenBank/DDBJ whole genome shotgun (WGS) entry which is preliminary data.</text>
</comment>
<evidence type="ECO:0000256" key="1">
    <source>
        <dbReference type="SAM" id="MobiDB-lite"/>
    </source>
</evidence>
<keyword evidence="3" id="KW-1185">Reference proteome</keyword>
<feature type="region of interest" description="Disordered" evidence="1">
    <location>
        <begin position="111"/>
        <end position="195"/>
    </location>
</feature>
<feature type="compositionally biased region" description="Low complexity" evidence="1">
    <location>
        <begin position="900"/>
        <end position="919"/>
    </location>
</feature>
<feature type="compositionally biased region" description="Polar residues" evidence="1">
    <location>
        <begin position="1063"/>
        <end position="1081"/>
    </location>
</feature>
<feature type="compositionally biased region" description="Basic and acidic residues" evidence="1">
    <location>
        <begin position="641"/>
        <end position="652"/>
    </location>
</feature>
<feature type="compositionally biased region" description="Pro residues" evidence="1">
    <location>
        <begin position="934"/>
        <end position="949"/>
    </location>
</feature>
<feature type="compositionally biased region" description="Low complexity" evidence="1">
    <location>
        <begin position="727"/>
        <end position="745"/>
    </location>
</feature>
<feature type="compositionally biased region" description="Low complexity" evidence="1">
    <location>
        <begin position="1222"/>
        <end position="1241"/>
    </location>
</feature>
<reference evidence="2" key="1">
    <citation type="journal article" date="2021" name="Nat. Commun.">
        <title>Genetic determinants of endophytism in the Arabidopsis root mycobiome.</title>
        <authorList>
            <person name="Mesny F."/>
            <person name="Miyauchi S."/>
            <person name="Thiergart T."/>
            <person name="Pickel B."/>
            <person name="Atanasova L."/>
            <person name="Karlsson M."/>
            <person name="Huettel B."/>
            <person name="Barry K.W."/>
            <person name="Haridas S."/>
            <person name="Chen C."/>
            <person name="Bauer D."/>
            <person name="Andreopoulos W."/>
            <person name="Pangilinan J."/>
            <person name="LaButti K."/>
            <person name="Riley R."/>
            <person name="Lipzen A."/>
            <person name="Clum A."/>
            <person name="Drula E."/>
            <person name="Henrissat B."/>
            <person name="Kohler A."/>
            <person name="Grigoriev I.V."/>
            <person name="Martin F.M."/>
            <person name="Hacquard S."/>
        </authorList>
    </citation>
    <scope>NUCLEOTIDE SEQUENCE</scope>
    <source>
        <strain evidence="2">MPI-CAGE-AT-0016</strain>
    </source>
</reference>
<feature type="compositionally biased region" description="Low complexity" evidence="1">
    <location>
        <begin position="268"/>
        <end position="289"/>
    </location>
</feature>
<feature type="compositionally biased region" description="Basic and acidic residues" evidence="1">
    <location>
        <begin position="290"/>
        <end position="299"/>
    </location>
</feature>
<gene>
    <name evidence="2" type="ORF">B0T11DRAFT_332757</name>
</gene>
<accession>A0A8K0T6D4</accession>
<feature type="compositionally biased region" description="Low complexity" evidence="1">
    <location>
        <begin position="966"/>
        <end position="992"/>
    </location>
</feature>
<feature type="compositionally biased region" description="Polar residues" evidence="1">
    <location>
        <begin position="127"/>
        <end position="145"/>
    </location>
</feature>
<feature type="compositionally biased region" description="Basic and acidic residues" evidence="1">
    <location>
        <begin position="74"/>
        <end position="86"/>
    </location>
</feature>
<feature type="compositionally biased region" description="Polar residues" evidence="1">
    <location>
        <begin position="655"/>
        <end position="667"/>
    </location>
</feature>
<dbReference type="OrthoDB" id="5416983at2759"/>
<feature type="compositionally biased region" description="Pro residues" evidence="1">
    <location>
        <begin position="1258"/>
        <end position="1267"/>
    </location>
</feature>
<dbReference type="EMBL" id="JAGPXD010000006">
    <property type="protein sequence ID" value="KAH7349708.1"/>
    <property type="molecule type" value="Genomic_DNA"/>
</dbReference>
<proteinExistence type="predicted"/>
<feature type="compositionally biased region" description="Basic and acidic residues" evidence="1">
    <location>
        <begin position="1043"/>
        <end position="1056"/>
    </location>
</feature>
<feature type="compositionally biased region" description="Pro residues" evidence="1">
    <location>
        <begin position="486"/>
        <end position="496"/>
    </location>
</feature>
<feature type="compositionally biased region" description="Basic and acidic residues" evidence="1">
    <location>
        <begin position="421"/>
        <end position="439"/>
    </location>
</feature>
<feature type="region of interest" description="Disordered" evidence="1">
    <location>
        <begin position="844"/>
        <end position="1104"/>
    </location>
</feature>
<feature type="compositionally biased region" description="Low complexity" evidence="1">
    <location>
        <begin position="1006"/>
        <end position="1017"/>
    </location>
</feature>
<feature type="compositionally biased region" description="Low complexity" evidence="1">
    <location>
        <begin position="560"/>
        <end position="569"/>
    </location>
</feature>
<name>A0A8K0T6D4_9PEZI</name>
<feature type="compositionally biased region" description="Low complexity" evidence="1">
    <location>
        <begin position="1089"/>
        <end position="1102"/>
    </location>
</feature>
<feature type="region of interest" description="Disordered" evidence="1">
    <location>
        <begin position="55"/>
        <end position="99"/>
    </location>
</feature>
<feature type="compositionally biased region" description="Polar residues" evidence="1">
    <location>
        <begin position="459"/>
        <end position="468"/>
    </location>
</feature>
<feature type="compositionally biased region" description="Polar residues" evidence="1">
    <location>
        <begin position="56"/>
        <end position="73"/>
    </location>
</feature>
<protein>
    <submittedName>
        <fullName evidence="2">Uncharacterized protein</fullName>
    </submittedName>
</protein>
<feature type="compositionally biased region" description="Polar residues" evidence="1">
    <location>
        <begin position="1245"/>
        <end position="1255"/>
    </location>
</feature>
<feature type="compositionally biased region" description="Basic and acidic residues" evidence="1">
    <location>
        <begin position="573"/>
        <end position="603"/>
    </location>
</feature>
<sequence>MATDADVVTPADTSVPSDAKLTNLADVDSDHGVLDRAILNGSPGQDEIENKHITNVEDQINSADVSVSGGSDTEASRGDSKSKDGSQVRSSSTAKKPATFKAVSVNKTFLAAKGGPASSPAVKSTDKSNASSLSTTPTGVSTLSSRPRLIAKTGSGAAGPKFASTVNGAKGASGPDASAVWNKNRPVPPPEPKKFTDEELKKFGIHMASRLGPESSQGQNNWADIEDDDDWAPDTITWTDGTKVTLPQKNEEPQQAPLPLEPTPAPVQAPSHAQPHAPAPGAAAAAPAREAPRFAEKSRSPAPPETASPSTRPATLPSGKGMILKAGGSTEKPALVTKPPTTTGPAKSPWAKLPPVDKASPADHLSGPHGQHHHHLPVRDQHMHSVSPPPPQEIAADDFSRSTWREGPSAGNRELFNSHSGRYEPVGERRGSMRSDSRHGQPALLPRPSHSDHPEPSAAFQTNRNQQEAPFGRRRGSSNLSGTGYPPRPPFGPHDPQPGLRRPSVAASIESSHSPQLRHISPVDGQGPQRLHPNQNWQPRASPSTTHASLHTPAAPPVPAAQVPEQPAAEDYEYQKKIMHEKREAAYQRRREEEARLEAEKQQRIQAKLAALGPAPERKSAKKASSHDETPGAVHIQQRQPSKDSDASKQGKESPASQEATPAQPEQATDGIAKPPRDPASGQSRNRQDVKSGTDQADGAANAGPRNRQENKASWGQGGTAQPDRFTASWAPAPAPPTSSSVWAPNNTRGLGNGTFGTHLGRGPASPEVAGAQPVKGPAPIGPPSTQRQASAPPAQTAHGAPPGRQESALLRSRWSSTVVENDRAIMEQNRAFKVEQERQLAERGMTLADSIPEIKDNWRPHDPHPSMRNAPDLSRPAAPTGPARPEFTAPAGPGGMSGPGSAPILPTTSSASQSRTSRFFPPTRDVRNEYAPPSEPQRPNSPSPPPPDTLGHPAFDGDVHRPHVSLPRPQPVVRLPPSAAAAQESAAARPAGNFTWAHPTSFKDGAAAAVPTGPAGQSRDWERQPSSHRHVPHSSQDSNGGWDERFRNLLSDRKAPRGRKVTSPSQATFVDASSRSALDQSNRHELATVSLPRTPTTSSRPRTIDEDASLFTTGTNTARKHFKAAPGAFMVKPVSEECFAAQDFGSLPAINLPRDVPEAAWHPAPSPVEKRGGSRRLASADICSGGLAWIPHDMSPSGSPEYRIRLPGMVDVRTTPAPQLPSRNNNPRQRSNRGPRQSQGNSRGGKNSEANSQAGDAPPPPPPPSRPHGRQNRSSYRGKNTDWSRRTSAVQPTQ</sequence>
<evidence type="ECO:0000313" key="2">
    <source>
        <dbReference type="EMBL" id="KAH7349708.1"/>
    </source>
</evidence>
<feature type="region of interest" description="Disordered" evidence="1">
    <location>
        <begin position="1213"/>
        <end position="1295"/>
    </location>
</feature>
<feature type="compositionally biased region" description="Basic and acidic residues" evidence="1">
    <location>
        <begin position="853"/>
        <end position="866"/>
    </location>
</feature>
<feature type="region of interest" description="Disordered" evidence="1">
    <location>
        <begin position="208"/>
        <end position="813"/>
    </location>
</feature>
<evidence type="ECO:0000313" key="3">
    <source>
        <dbReference type="Proteomes" id="UP000813385"/>
    </source>
</evidence>
<dbReference type="Proteomes" id="UP000813385">
    <property type="component" value="Unassembled WGS sequence"/>
</dbReference>
<feature type="compositionally biased region" description="Polar residues" evidence="1">
    <location>
        <begin position="532"/>
        <end position="549"/>
    </location>
</feature>